<dbReference type="Proteomes" id="UP000578449">
    <property type="component" value="Unassembled WGS sequence"/>
</dbReference>
<dbReference type="Pfam" id="PF01075">
    <property type="entry name" value="Glyco_transf_9"/>
    <property type="match status" value="1"/>
</dbReference>
<dbReference type="GO" id="GO:0005829">
    <property type="term" value="C:cytosol"/>
    <property type="evidence" value="ECO:0007669"/>
    <property type="project" value="TreeGrafter"/>
</dbReference>
<dbReference type="GO" id="GO:0008713">
    <property type="term" value="F:ADP-heptose-lipopolysaccharide heptosyltransferase activity"/>
    <property type="evidence" value="ECO:0007669"/>
    <property type="project" value="TreeGrafter"/>
</dbReference>
<dbReference type="RefSeq" id="WP_185053349.1">
    <property type="nucleotide sequence ID" value="NZ_BAABIX010000011.1"/>
</dbReference>
<keyword evidence="1" id="KW-0328">Glycosyltransferase</keyword>
<protein>
    <submittedName>
        <fullName evidence="3">ADP-heptose:LPS heptosyltransferase</fullName>
    </submittedName>
</protein>
<dbReference type="InterPro" id="IPR051199">
    <property type="entry name" value="LPS_LOS_Heptosyltrfase"/>
</dbReference>
<evidence type="ECO:0000313" key="4">
    <source>
        <dbReference type="Proteomes" id="UP000578449"/>
    </source>
</evidence>
<evidence type="ECO:0000256" key="2">
    <source>
        <dbReference type="ARBA" id="ARBA00022679"/>
    </source>
</evidence>
<dbReference type="GO" id="GO:0009244">
    <property type="term" value="P:lipopolysaccharide core region biosynthetic process"/>
    <property type="evidence" value="ECO:0007669"/>
    <property type="project" value="TreeGrafter"/>
</dbReference>
<proteinExistence type="predicted"/>
<reference evidence="3 4" key="1">
    <citation type="submission" date="2020-08" db="EMBL/GenBank/DDBJ databases">
        <title>Genomic Encyclopedia of Type Strains, Phase IV (KMG-IV): sequencing the most valuable type-strain genomes for metagenomic binning, comparative biology and taxonomic classification.</title>
        <authorList>
            <person name="Goeker M."/>
        </authorList>
    </citation>
    <scope>NUCLEOTIDE SEQUENCE [LARGE SCALE GENOMIC DNA]</scope>
    <source>
        <strain evidence="3 4">DSM 45615</strain>
    </source>
</reference>
<comment type="caution">
    <text evidence="3">The sequence shown here is derived from an EMBL/GenBank/DDBJ whole genome shotgun (WGS) entry which is preliminary data.</text>
</comment>
<accession>A0A840P593</accession>
<evidence type="ECO:0000313" key="3">
    <source>
        <dbReference type="EMBL" id="MBB5136474.1"/>
    </source>
</evidence>
<dbReference type="InterPro" id="IPR002201">
    <property type="entry name" value="Glyco_trans_9"/>
</dbReference>
<dbReference type="SUPFAM" id="SSF53756">
    <property type="entry name" value="UDP-Glycosyltransferase/glycogen phosphorylase"/>
    <property type="match status" value="1"/>
</dbReference>
<keyword evidence="2 3" id="KW-0808">Transferase</keyword>
<name>A0A840P593_9ACTN</name>
<sequence>MRRPGRPEEGRDDPDDRIDARPVLLVLRALGLGDLLTGVPALRGLRRAYPEHRLVLAAPSPLRPLLPLIGGVDALLDVSGPGPVPLHAPDIAVNLHGRGPESTAALLRTAPARLLSHAPPNRTGLRAMRLMREIRGVRGPRWREDVHEVRRWCDMLAWFGVPADPADLDIAAPPETAREAEAPVVIHPGAAYPARRWPPERYAEVAAALRRAGQRVVVTGGGQERVLARRVAAMAGLTDEAVLAGRTGLGDLARVVARARLLICGDTGVAHLATALRTPSVVLFGPVSPAQWGPPPDRREHIVLWAGRTGDPHGARPDPGLLDIDARQVTDAALSLLEVGIT</sequence>
<evidence type="ECO:0000256" key="1">
    <source>
        <dbReference type="ARBA" id="ARBA00022676"/>
    </source>
</evidence>
<dbReference type="EMBL" id="JACHGN010000014">
    <property type="protein sequence ID" value="MBB5136474.1"/>
    <property type="molecule type" value="Genomic_DNA"/>
</dbReference>
<keyword evidence="4" id="KW-1185">Reference proteome</keyword>
<organism evidence="3 4">
    <name type="scientific">Thermocatellispora tengchongensis</name>
    <dbReference type="NCBI Taxonomy" id="1073253"/>
    <lineage>
        <taxon>Bacteria</taxon>
        <taxon>Bacillati</taxon>
        <taxon>Actinomycetota</taxon>
        <taxon>Actinomycetes</taxon>
        <taxon>Streptosporangiales</taxon>
        <taxon>Streptosporangiaceae</taxon>
        <taxon>Thermocatellispora</taxon>
    </lineage>
</organism>
<gene>
    <name evidence="3" type="ORF">HNP84_006221</name>
</gene>
<dbReference type="PANTHER" id="PTHR30160">
    <property type="entry name" value="TETRAACYLDISACCHARIDE 4'-KINASE-RELATED"/>
    <property type="match status" value="1"/>
</dbReference>
<dbReference type="AlphaFoldDB" id="A0A840P593"/>
<dbReference type="Gene3D" id="3.40.50.2000">
    <property type="entry name" value="Glycogen Phosphorylase B"/>
    <property type="match status" value="2"/>
</dbReference>
<dbReference type="CDD" id="cd03789">
    <property type="entry name" value="GT9_LPS_heptosyltransferase"/>
    <property type="match status" value="1"/>
</dbReference>
<dbReference type="PANTHER" id="PTHR30160:SF1">
    <property type="entry name" value="LIPOPOLYSACCHARIDE 1,2-N-ACETYLGLUCOSAMINETRANSFERASE-RELATED"/>
    <property type="match status" value="1"/>
</dbReference>